<accession>A0A4C2AEN4</accession>
<dbReference type="EMBL" id="BGZK01003151">
    <property type="protein sequence ID" value="GBP98498.1"/>
    <property type="molecule type" value="Genomic_DNA"/>
</dbReference>
<reference evidence="1 2" key="1">
    <citation type="journal article" date="2019" name="Commun. Biol.">
        <title>The bagworm genome reveals a unique fibroin gene that provides high tensile strength.</title>
        <authorList>
            <person name="Kono N."/>
            <person name="Nakamura H."/>
            <person name="Ohtoshi R."/>
            <person name="Tomita M."/>
            <person name="Numata K."/>
            <person name="Arakawa K."/>
        </authorList>
    </citation>
    <scope>NUCLEOTIDE SEQUENCE [LARGE SCALE GENOMIC DNA]</scope>
</reference>
<comment type="caution">
    <text evidence="1">The sequence shown here is derived from an EMBL/GenBank/DDBJ whole genome shotgun (WGS) entry which is preliminary data.</text>
</comment>
<sequence length="95" mass="11131">MKERAYEPSKRNDFVDFLLELKVKGVEVIRNGNFRDDETFLACGILSQKMQPEVRFAGNKSYSRRRPNILVPVQALHTDGRHFKDAAKYKPERFD</sequence>
<dbReference type="AlphaFoldDB" id="A0A4C2AEN4"/>
<name>A0A4C2AEN4_EUMVA</name>
<protein>
    <submittedName>
        <fullName evidence="1">Uncharacterized protein</fullName>
    </submittedName>
</protein>
<keyword evidence="2" id="KW-1185">Reference proteome</keyword>
<proteinExistence type="predicted"/>
<gene>
    <name evidence="1" type="ORF">EVAR_66496_1</name>
</gene>
<evidence type="ECO:0000313" key="2">
    <source>
        <dbReference type="Proteomes" id="UP000299102"/>
    </source>
</evidence>
<evidence type="ECO:0000313" key="1">
    <source>
        <dbReference type="EMBL" id="GBP98498.1"/>
    </source>
</evidence>
<dbReference type="Proteomes" id="UP000299102">
    <property type="component" value="Unassembled WGS sequence"/>
</dbReference>
<organism evidence="1 2">
    <name type="scientific">Eumeta variegata</name>
    <name type="common">Bagworm moth</name>
    <name type="synonym">Eumeta japonica</name>
    <dbReference type="NCBI Taxonomy" id="151549"/>
    <lineage>
        <taxon>Eukaryota</taxon>
        <taxon>Metazoa</taxon>
        <taxon>Ecdysozoa</taxon>
        <taxon>Arthropoda</taxon>
        <taxon>Hexapoda</taxon>
        <taxon>Insecta</taxon>
        <taxon>Pterygota</taxon>
        <taxon>Neoptera</taxon>
        <taxon>Endopterygota</taxon>
        <taxon>Lepidoptera</taxon>
        <taxon>Glossata</taxon>
        <taxon>Ditrysia</taxon>
        <taxon>Tineoidea</taxon>
        <taxon>Psychidae</taxon>
        <taxon>Oiketicinae</taxon>
        <taxon>Eumeta</taxon>
    </lineage>
</organism>